<protein>
    <recommendedName>
        <fullName evidence="3">Multidrug export protein MepA</fullName>
    </recommendedName>
</protein>
<feature type="transmembrane region" description="Helical" evidence="10">
    <location>
        <begin position="283"/>
        <end position="305"/>
    </location>
</feature>
<sequence>MEEFEVDQSNIYYLKDAPIRKSLARLCIPMMIGISAGTIYNLINVFFIGLVHDTAMLSAITLGLPIFTVLMAIGNVFGVGAGTFVTRLLGEGNLQKGKSVAGYAFYMSLICGLIIAVIALLFVNPIVHLLGADATTLLYTKQYTTTLFIGGFAFILNFALEQIVRSEGAAKESMYGMFISVIFSIIFDVLFILVLNLHVMGAALSMVLANIAASIYYIWFLERKSETLRGFLKHWKVSMTDQLEIYKVGVPELFKMSFMIVTTLLLNNYAIEYGEHVVASFGIAVRIAQLPEFITMGLFIGAISLIAYNYGGKNKLRLYETLKELTLWIGGISIVFGGIVYLFKIQVLGFFTNDSAVLSIGALILIAQLISSVFNGFTGLFTSIFQASGEGLATGIMSITQGILFIPVVIILHHFYGLNGIIWSLTLTEGITFFMGAILMIPYLRKLKKMPDITIDHKK</sequence>
<feature type="transmembrane region" description="Helical" evidence="10">
    <location>
        <begin position="421"/>
        <end position="444"/>
    </location>
</feature>
<dbReference type="PANTHER" id="PTHR43823:SF3">
    <property type="entry name" value="MULTIDRUG EXPORT PROTEIN MEPA"/>
    <property type="match status" value="1"/>
</dbReference>
<keyword evidence="9" id="KW-0046">Antibiotic resistance</keyword>
<evidence type="ECO:0000256" key="8">
    <source>
        <dbReference type="ARBA" id="ARBA00023136"/>
    </source>
</evidence>
<keyword evidence="7 10" id="KW-1133">Transmembrane helix</keyword>
<feature type="transmembrane region" description="Helical" evidence="10">
    <location>
        <begin position="201"/>
        <end position="221"/>
    </location>
</feature>
<dbReference type="Pfam" id="PF01554">
    <property type="entry name" value="MatE"/>
    <property type="match status" value="2"/>
</dbReference>
<dbReference type="Proteomes" id="UP000830639">
    <property type="component" value="Chromosome"/>
</dbReference>
<dbReference type="RefSeq" id="WP_248266276.1">
    <property type="nucleotide sequence ID" value="NZ_CP096034.1"/>
</dbReference>
<dbReference type="CDD" id="cd13143">
    <property type="entry name" value="MATE_MepA_like"/>
    <property type="match status" value="1"/>
</dbReference>
<feature type="transmembrane region" description="Helical" evidence="10">
    <location>
        <begin position="392"/>
        <end position="415"/>
    </location>
</feature>
<dbReference type="InterPro" id="IPR045070">
    <property type="entry name" value="MATE_MepA-like"/>
</dbReference>
<feature type="transmembrane region" description="Helical" evidence="10">
    <location>
        <begin position="253"/>
        <end position="271"/>
    </location>
</feature>
<feature type="transmembrane region" description="Helical" evidence="10">
    <location>
        <begin position="175"/>
        <end position="195"/>
    </location>
</feature>
<keyword evidence="8 10" id="KW-0472">Membrane</keyword>
<dbReference type="NCBIfam" id="TIGR00797">
    <property type="entry name" value="matE"/>
    <property type="match status" value="1"/>
</dbReference>
<organism evidence="11 12">
    <name type="scientific">Gottfriedia acidiceleris</name>
    <dbReference type="NCBI Taxonomy" id="371036"/>
    <lineage>
        <taxon>Bacteria</taxon>
        <taxon>Bacillati</taxon>
        <taxon>Bacillota</taxon>
        <taxon>Bacilli</taxon>
        <taxon>Bacillales</taxon>
        <taxon>Bacillaceae</taxon>
        <taxon>Gottfriedia</taxon>
    </lineage>
</organism>
<name>A0ABY4JGG9_9BACI</name>
<dbReference type="EMBL" id="CP096034">
    <property type="protein sequence ID" value="UPM52935.1"/>
    <property type="molecule type" value="Genomic_DNA"/>
</dbReference>
<feature type="transmembrane region" description="Helical" evidence="10">
    <location>
        <begin position="355"/>
        <end position="380"/>
    </location>
</feature>
<comment type="subcellular location">
    <subcellularLocation>
        <location evidence="1">Cell membrane</location>
        <topology evidence="1">Multi-pass membrane protein</topology>
    </subcellularLocation>
</comment>
<dbReference type="PIRSF" id="PIRSF006603">
    <property type="entry name" value="DinF"/>
    <property type="match status" value="1"/>
</dbReference>
<evidence type="ECO:0000256" key="10">
    <source>
        <dbReference type="SAM" id="Phobius"/>
    </source>
</evidence>
<reference evidence="11 12" key="1">
    <citation type="submission" date="2022-04" db="EMBL/GenBank/DDBJ databases">
        <title>Mechanism of arsenic methylation and mitigation arsenic toxicity by Bacillus sp. LH14 from an Arsenic-Contaminated Paddy Soil.</title>
        <authorList>
            <person name="Wang D."/>
        </authorList>
    </citation>
    <scope>NUCLEOTIDE SEQUENCE [LARGE SCALE GENOMIC DNA]</scope>
    <source>
        <strain evidence="11 12">LH14</strain>
    </source>
</reference>
<feature type="transmembrane region" description="Helical" evidence="10">
    <location>
        <begin position="100"/>
        <end position="123"/>
    </location>
</feature>
<dbReference type="InterPro" id="IPR051327">
    <property type="entry name" value="MATE_MepA_subfamily"/>
</dbReference>
<evidence type="ECO:0000256" key="1">
    <source>
        <dbReference type="ARBA" id="ARBA00004651"/>
    </source>
</evidence>
<dbReference type="InterPro" id="IPR048279">
    <property type="entry name" value="MdtK-like"/>
</dbReference>
<dbReference type="InterPro" id="IPR002528">
    <property type="entry name" value="MATE_fam"/>
</dbReference>
<dbReference type="PANTHER" id="PTHR43823">
    <property type="entry name" value="SPORULATION PROTEIN YKVU"/>
    <property type="match status" value="1"/>
</dbReference>
<keyword evidence="6 10" id="KW-0812">Transmembrane</keyword>
<gene>
    <name evidence="11" type="ORF">MY490_14000</name>
</gene>
<evidence type="ECO:0000313" key="12">
    <source>
        <dbReference type="Proteomes" id="UP000830639"/>
    </source>
</evidence>
<keyword evidence="12" id="KW-1185">Reference proteome</keyword>
<evidence type="ECO:0000256" key="4">
    <source>
        <dbReference type="ARBA" id="ARBA00022448"/>
    </source>
</evidence>
<evidence type="ECO:0000256" key="5">
    <source>
        <dbReference type="ARBA" id="ARBA00022475"/>
    </source>
</evidence>
<feature type="transmembrane region" description="Helical" evidence="10">
    <location>
        <begin position="325"/>
        <end position="343"/>
    </location>
</feature>
<accession>A0ABY4JGG9</accession>
<keyword evidence="4" id="KW-0813">Transport</keyword>
<evidence type="ECO:0000256" key="7">
    <source>
        <dbReference type="ARBA" id="ARBA00022989"/>
    </source>
</evidence>
<feature type="transmembrane region" description="Helical" evidence="10">
    <location>
        <begin position="143"/>
        <end position="163"/>
    </location>
</feature>
<feature type="transmembrane region" description="Helical" evidence="10">
    <location>
        <begin position="55"/>
        <end position="79"/>
    </location>
</feature>
<keyword evidence="5" id="KW-1003">Cell membrane</keyword>
<evidence type="ECO:0000256" key="9">
    <source>
        <dbReference type="ARBA" id="ARBA00023251"/>
    </source>
</evidence>
<evidence type="ECO:0000256" key="3">
    <source>
        <dbReference type="ARBA" id="ARBA00022106"/>
    </source>
</evidence>
<feature type="transmembrane region" description="Helical" evidence="10">
    <location>
        <begin position="23"/>
        <end position="43"/>
    </location>
</feature>
<comment type="similarity">
    <text evidence="2">Belongs to the multi antimicrobial extrusion (MATE) (TC 2.A.66.1) family. MepA subfamily.</text>
</comment>
<evidence type="ECO:0000313" key="11">
    <source>
        <dbReference type="EMBL" id="UPM52935.1"/>
    </source>
</evidence>
<evidence type="ECO:0000256" key="6">
    <source>
        <dbReference type="ARBA" id="ARBA00022692"/>
    </source>
</evidence>
<proteinExistence type="inferred from homology"/>
<evidence type="ECO:0000256" key="2">
    <source>
        <dbReference type="ARBA" id="ARBA00008417"/>
    </source>
</evidence>